<sequence length="98" mass="10807">MRIEAGTGKAAILEHIRWPPPCASGRSGAFRPSASVREHLNENQYLLKLRLPKVKNPVASWDACCSSLPATRIAHELNNNAITVVVTLHCITRKFAHP</sequence>
<evidence type="ECO:0000313" key="2">
    <source>
        <dbReference type="Proteomes" id="UP000285190"/>
    </source>
</evidence>
<evidence type="ECO:0000313" key="1">
    <source>
        <dbReference type="EMBL" id="RJG05645.1"/>
    </source>
</evidence>
<name>A0A418WZZ8_9BURK</name>
<comment type="caution">
    <text evidence="1">The sequence shown here is derived from an EMBL/GenBank/DDBJ whole genome shotgun (WGS) entry which is preliminary data.</text>
</comment>
<dbReference type="EMBL" id="QYUN01000002">
    <property type="protein sequence ID" value="RJG05645.1"/>
    <property type="molecule type" value="Genomic_DNA"/>
</dbReference>
<dbReference type="Proteomes" id="UP000285190">
    <property type="component" value="Unassembled WGS sequence"/>
</dbReference>
<organism evidence="1 2">
    <name type="scientific">Noviherbaspirillum cavernae</name>
    <dbReference type="NCBI Taxonomy" id="2320862"/>
    <lineage>
        <taxon>Bacteria</taxon>
        <taxon>Pseudomonadati</taxon>
        <taxon>Pseudomonadota</taxon>
        <taxon>Betaproteobacteria</taxon>
        <taxon>Burkholderiales</taxon>
        <taxon>Oxalobacteraceae</taxon>
        <taxon>Noviherbaspirillum</taxon>
    </lineage>
</organism>
<gene>
    <name evidence="1" type="ORF">D3870_06075</name>
</gene>
<protein>
    <submittedName>
        <fullName evidence="1">Uncharacterized protein</fullName>
    </submittedName>
</protein>
<dbReference type="RefSeq" id="WP_119737520.1">
    <property type="nucleotide sequence ID" value="NZ_QYUN01000002.1"/>
</dbReference>
<keyword evidence="2" id="KW-1185">Reference proteome</keyword>
<reference evidence="1 2" key="1">
    <citation type="submission" date="2018-09" db="EMBL/GenBank/DDBJ databases">
        <authorList>
            <person name="Zhu H."/>
        </authorList>
    </citation>
    <scope>NUCLEOTIDE SEQUENCE [LARGE SCALE GENOMIC DNA]</scope>
    <source>
        <strain evidence="1 2">K2R10-39</strain>
    </source>
</reference>
<accession>A0A418WZZ8</accession>
<proteinExistence type="predicted"/>
<dbReference type="AlphaFoldDB" id="A0A418WZZ8"/>